<feature type="non-terminal residue" evidence="2">
    <location>
        <position position="134"/>
    </location>
</feature>
<keyword evidence="1" id="KW-1133">Transmembrane helix</keyword>
<proteinExistence type="predicted"/>
<dbReference type="AlphaFoldDB" id="A0A497JHN9"/>
<protein>
    <submittedName>
        <fullName evidence="2">Uncharacterized protein</fullName>
    </submittedName>
</protein>
<reference evidence="2 3" key="1">
    <citation type="submission" date="2018-06" db="EMBL/GenBank/DDBJ databases">
        <title>Extensive metabolic versatility and redundancy in microbially diverse, dynamic hydrothermal sediments.</title>
        <authorList>
            <person name="Dombrowski N."/>
            <person name="Teske A."/>
            <person name="Baker B.J."/>
        </authorList>
    </citation>
    <scope>NUCLEOTIDE SEQUENCE [LARGE SCALE GENOMIC DNA]</scope>
    <source>
        <strain evidence="2">B51_G17</strain>
    </source>
</reference>
<evidence type="ECO:0000256" key="1">
    <source>
        <dbReference type="SAM" id="Phobius"/>
    </source>
</evidence>
<dbReference type="EMBL" id="QMWP01000030">
    <property type="protein sequence ID" value="RLG70813.1"/>
    <property type="molecule type" value="Genomic_DNA"/>
</dbReference>
<keyword evidence="1" id="KW-0812">Transmembrane</keyword>
<organism evidence="2 3">
    <name type="scientific">Candidatus Iainarchaeum sp</name>
    <dbReference type="NCBI Taxonomy" id="3101447"/>
    <lineage>
        <taxon>Archaea</taxon>
        <taxon>Candidatus Iainarchaeota</taxon>
        <taxon>Candidatus Iainarchaeia</taxon>
        <taxon>Candidatus Iainarchaeales</taxon>
        <taxon>Candidatus Iainarchaeaceae</taxon>
        <taxon>Candidatus Iainarchaeum</taxon>
    </lineage>
</organism>
<gene>
    <name evidence="2" type="ORF">DRO04_01085</name>
</gene>
<comment type="caution">
    <text evidence="2">The sequence shown here is derived from an EMBL/GenBank/DDBJ whole genome shotgun (WGS) entry which is preliminary data.</text>
</comment>
<feature type="transmembrane region" description="Helical" evidence="1">
    <location>
        <begin position="83"/>
        <end position="106"/>
    </location>
</feature>
<dbReference type="Proteomes" id="UP000278031">
    <property type="component" value="Unassembled WGS sequence"/>
</dbReference>
<name>A0A497JHN9_9ARCH</name>
<sequence>MKYKPLPFNLFPPKILLALSKPFTGFGKIVSAGFPFLEIDLIQSEIGYNIRQYSAIICFQFLFYFIIFTLITFLLGLRFKASYLYIIAPTVGAILAMLIILQLLVYPKILVNRKVRETEANLGFALRAILIQTR</sequence>
<accession>A0A497JHN9</accession>
<keyword evidence="1" id="KW-0472">Membrane</keyword>
<evidence type="ECO:0000313" key="2">
    <source>
        <dbReference type="EMBL" id="RLG70813.1"/>
    </source>
</evidence>
<feature type="transmembrane region" description="Helical" evidence="1">
    <location>
        <begin position="53"/>
        <end position="77"/>
    </location>
</feature>
<evidence type="ECO:0000313" key="3">
    <source>
        <dbReference type="Proteomes" id="UP000278031"/>
    </source>
</evidence>